<keyword evidence="3" id="KW-1185">Reference proteome</keyword>
<feature type="transmembrane region" description="Helical" evidence="1">
    <location>
        <begin position="7"/>
        <end position="27"/>
    </location>
</feature>
<keyword evidence="1" id="KW-0812">Transmembrane</keyword>
<dbReference type="InterPro" id="IPR014245">
    <property type="entry name" value="Spore_III_AF"/>
</dbReference>
<evidence type="ECO:0000313" key="3">
    <source>
        <dbReference type="Proteomes" id="UP000218887"/>
    </source>
</evidence>
<sequence length="206" mass="23530">MDMLIDWVTQIIIFLLLAAIIDLLIPATTMKKYIKLVVGLILILILLKPIFFILNIDIERALETSYSQLRQEGTNNESIENLIELQKSEIQDSQDAYKLEQTAVHLKDLAKDALVEDHQAEIIDIKFIFETEKDVGFESLEKVVVYLRELDDGEGAVSIVDDVVINTDDPVVDEEGQDDEQIEELLRNVWELRNKELTISWEGGTS</sequence>
<dbReference type="Proteomes" id="UP000218887">
    <property type="component" value="Unassembled WGS sequence"/>
</dbReference>
<gene>
    <name evidence="2" type="primary">spoIIIAF</name>
    <name evidence="2" type="ORF">CIL05_14090</name>
</gene>
<dbReference type="NCBIfam" id="TIGR02896">
    <property type="entry name" value="spore_III_AF"/>
    <property type="match status" value="1"/>
</dbReference>
<dbReference type="Pfam" id="PF09581">
    <property type="entry name" value="Spore_III_AF"/>
    <property type="match status" value="1"/>
</dbReference>
<dbReference type="EMBL" id="NPOA01000009">
    <property type="protein sequence ID" value="PAV29100.1"/>
    <property type="molecule type" value="Genomic_DNA"/>
</dbReference>
<proteinExistence type="predicted"/>
<evidence type="ECO:0000313" key="2">
    <source>
        <dbReference type="EMBL" id="PAV29100.1"/>
    </source>
</evidence>
<comment type="caution">
    <text evidence="2">The sequence shown here is derived from an EMBL/GenBank/DDBJ whole genome shotgun (WGS) entry which is preliminary data.</text>
</comment>
<dbReference type="RefSeq" id="WP_095656191.1">
    <property type="nucleotide sequence ID" value="NZ_NPOA01000009.1"/>
</dbReference>
<dbReference type="OrthoDB" id="2375554at2"/>
<dbReference type="AlphaFoldDB" id="A0A2A2ID87"/>
<organism evidence="2 3">
    <name type="scientific">Virgibacillus profundi</name>
    <dbReference type="NCBI Taxonomy" id="2024555"/>
    <lineage>
        <taxon>Bacteria</taxon>
        <taxon>Bacillati</taxon>
        <taxon>Bacillota</taxon>
        <taxon>Bacilli</taxon>
        <taxon>Bacillales</taxon>
        <taxon>Bacillaceae</taxon>
        <taxon>Virgibacillus</taxon>
    </lineage>
</organism>
<keyword evidence="1" id="KW-0472">Membrane</keyword>
<feature type="transmembrane region" description="Helical" evidence="1">
    <location>
        <begin position="33"/>
        <end position="54"/>
    </location>
</feature>
<reference evidence="2 3" key="1">
    <citation type="submission" date="2017-08" db="EMBL/GenBank/DDBJ databases">
        <title>Virgibacillus indicus sp. nov. and Virgibacillus profoundi sp. nov, two moderately halophilic bacteria isolated from marine sediment by using the Microfluidic Streak Plate.</title>
        <authorList>
            <person name="Xu B."/>
            <person name="Hu B."/>
            <person name="Wang J."/>
            <person name="Zhu Y."/>
            <person name="Huang L."/>
            <person name="Du W."/>
            <person name="Huang Y."/>
        </authorList>
    </citation>
    <scope>NUCLEOTIDE SEQUENCE [LARGE SCALE GENOMIC DNA]</scope>
    <source>
        <strain evidence="2 3">IO3-P3-H5</strain>
    </source>
</reference>
<accession>A0A2A2ID87</accession>
<protein>
    <submittedName>
        <fullName evidence="2">Stage III sporulation protein AF</fullName>
    </submittedName>
</protein>
<name>A0A2A2ID87_9BACI</name>
<evidence type="ECO:0000256" key="1">
    <source>
        <dbReference type="SAM" id="Phobius"/>
    </source>
</evidence>
<keyword evidence="1" id="KW-1133">Transmembrane helix</keyword>